<dbReference type="GeneID" id="71982025"/>
<protein>
    <submittedName>
        <fullName evidence="1">Uncharacterized protein</fullName>
    </submittedName>
</protein>
<dbReference type="Proteomes" id="UP000756132">
    <property type="component" value="Chromosome 1"/>
</dbReference>
<reference evidence="1" key="1">
    <citation type="submission" date="2021-12" db="EMBL/GenBank/DDBJ databases">
        <authorList>
            <person name="Zaccaron A."/>
            <person name="Stergiopoulos I."/>
        </authorList>
    </citation>
    <scope>NUCLEOTIDE SEQUENCE</scope>
    <source>
        <strain evidence="1">Race5_Kim</strain>
    </source>
</reference>
<evidence type="ECO:0000313" key="1">
    <source>
        <dbReference type="EMBL" id="UJO11841.1"/>
    </source>
</evidence>
<evidence type="ECO:0000313" key="2">
    <source>
        <dbReference type="Proteomes" id="UP000756132"/>
    </source>
</evidence>
<reference evidence="1" key="2">
    <citation type="journal article" date="2022" name="Microb. Genom.">
        <title>A chromosome-scale genome assembly of the tomato pathogen Cladosporium fulvum reveals a compartmentalized genome architecture and the presence of a dispensable chromosome.</title>
        <authorList>
            <person name="Zaccaron A.Z."/>
            <person name="Chen L.H."/>
            <person name="Samaras A."/>
            <person name="Stergiopoulos I."/>
        </authorList>
    </citation>
    <scope>NUCLEOTIDE SEQUENCE</scope>
    <source>
        <strain evidence="1">Race5_Kim</strain>
    </source>
</reference>
<dbReference type="AlphaFoldDB" id="A0A9Q8L6M1"/>
<organism evidence="1 2">
    <name type="scientific">Passalora fulva</name>
    <name type="common">Tomato leaf mold</name>
    <name type="synonym">Cladosporium fulvum</name>
    <dbReference type="NCBI Taxonomy" id="5499"/>
    <lineage>
        <taxon>Eukaryota</taxon>
        <taxon>Fungi</taxon>
        <taxon>Dikarya</taxon>
        <taxon>Ascomycota</taxon>
        <taxon>Pezizomycotina</taxon>
        <taxon>Dothideomycetes</taxon>
        <taxon>Dothideomycetidae</taxon>
        <taxon>Mycosphaerellales</taxon>
        <taxon>Mycosphaerellaceae</taxon>
        <taxon>Fulvia</taxon>
    </lineage>
</organism>
<name>A0A9Q8L6M1_PASFU</name>
<gene>
    <name evidence="1" type="ORF">CLAFUR5_02147</name>
</gene>
<dbReference type="RefSeq" id="XP_047756207.1">
    <property type="nucleotide sequence ID" value="XM_047901295.1"/>
</dbReference>
<accession>A0A9Q8L6M1</accession>
<dbReference type="KEGG" id="ffu:CLAFUR5_02147"/>
<keyword evidence="2" id="KW-1185">Reference proteome</keyword>
<dbReference type="EMBL" id="CP090163">
    <property type="protein sequence ID" value="UJO11841.1"/>
    <property type="molecule type" value="Genomic_DNA"/>
</dbReference>
<sequence>MSTDELGHLEIGIQEVMSEQLAIILIFNRRRPQLDVAESLAMADESISLVSMMGMRVVGEIEAWRRCEDVLGLIIAARWDNADLVGQ</sequence>
<proteinExistence type="predicted"/>